<name>A0AAE5S232_9HYPH</name>
<evidence type="ECO:0000313" key="1">
    <source>
        <dbReference type="EMBL" id="POO54313.1"/>
    </source>
</evidence>
<dbReference type="InterPro" id="IPR046901">
    <property type="entry name" value="ABC-3C_MC5"/>
</dbReference>
<gene>
    <name evidence="1" type="ORF">CPJ18_02090</name>
</gene>
<dbReference type="GeneID" id="86878167"/>
<evidence type="ECO:0000313" key="2">
    <source>
        <dbReference type="Proteomes" id="UP000237447"/>
    </source>
</evidence>
<proteinExistence type="predicted"/>
<accession>A0AAE5S232</accession>
<dbReference type="AlphaFoldDB" id="A0AAE5S232"/>
<dbReference type="Proteomes" id="UP000237447">
    <property type="component" value="Unassembled WGS sequence"/>
</dbReference>
<dbReference type="RefSeq" id="WP_103656787.1">
    <property type="nucleotide sequence ID" value="NZ_NXEJ01000001.1"/>
</dbReference>
<protein>
    <submittedName>
        <fullName evidence="1">Uncharacterized protein</fullName>
    </submittedName>
</protein>
<comment type="caution">
    <text evidence="1">The sequence shown here is derived from an EMBL/GenBank/DDBJ whole genome shotgun (WGS) entry which is preliminary data.</text>
</comment>
<reference evidence="1 2" key="1">
    <citation type="journal article" date="2018" name="Syst. Appl. Microbiol.">
        <title>Agrobacterium rosae sp. nov., isolated from galls on different agricultural crops.</title>
        <authorList>
            <person name="Kuzmanovic N."/>
            <person name="Pulawska J."/>
            <person name="Smalla K."/>
            <person name="Nesme X."/>
        </authorList>
    </citation>
    <scope>NUCLEOTIDE SEQUENCE [LARGE SCALE GENOMIC DNA]</scope>
    <source>
        <strain evidence="1 2">NCPPB 1650</strain>
    </source>
</reference>
<sequence>MYISYSAAQDPFHAVFRAFCLLDGNRKSSYELERLLMYDFFVCFPWMVSEIEGVKKITGFIKELNRTGRLYPQNAYEQIPEKRIMFKRMRPAQMAAINSICSFGYLSPSALRDDRVERTDKPVPEKLAENVRQYVAANDVLFNFIGNFLDLLPLTGAMGLKAKTGLEEFRYDYIPS</sequence>
<dbReference type="EMBL" id="NXEJ01000001">
    <property type="protein sequence ID" value="POO54313.1"/>
    <property type="molecule type" value="Genomic_DNA"/>
</dbReference>
<dbReference type="Pfam" id="PF20291">
    <property type="entry name" value="MC5"/>
    <property type="match status" value="1"/>
</dbReference>
<organism evidence="1 2">
    <name type="scientific">Agrobacterium rosae</name>
    <dbReference type="NCBI Taxonomy" id="1972867"/>
    <lineage>
        <taxon>Bacteria</taxon>
        <taxon>Pseudomonadati</taxon>
        <taxon>Pseudomonadota</taxon>
        <taxon>Alphaproteobacteria</taxon>
        <taxon>Hyphomicrobiales</taxon>
        <taxon>Rhizobiaceae</taxon>
        <taxon>Rhizobium/Agrobacterium group</taxon>
        <taxon>Agrobacterium</taxon>
    </lineage>
</organism>